<evidence type="ECO:0000313" key="7">
    <source>
        <dbReference type="Proteomes" id="UP000626109"/>
    </source>
</evidence>
<evidence type="ECO:0000256" key="3">
    <source>
        <dbReference type="ARBA" id="ARBA00022833"/>
    </source>
</evidence>
<keyword evidence="2" id="KW-0863">Zinc-finger</keyword>
<feature type="non-terminal residue" evidence="6">
    <location>
        <position position="1"/>
    </location>
</feature>
<dbReference type="InterPro" id="IPR027377">
    <property type="entry name" value="ZAR1/RTP1-5-like_Znf-3CxxC"/>
</dbReference>
<evidence type="ECO:0000259" key="5">
    <source>
        <dbReference type="SMART" id="SM01328"/>
    </source>
</evidence>
<feature type="domain" description="3CxxC-type" evidence="5">
    <location>
        <begin position="90"/>
        <end position="167"/>
    </location>
</feature>
<dbReference type="AlphaFoldDB" id="A0A813IM24"/>
<sequence>GVLLEESGRWKKEFEKDLAGFSLNRLGAFEKDCRSRLEKSGPSGTGGGSSGGGARGSSYKNSNSKDSCELCQICGRPEEEDQLNGEHMCVVYANFQCSECDYTWSSYHGRVRPGGKLLMGQFCSKCKGRGEPTAWRVDPSRNLWDESGGGARRGMHQSSLCEACTQYGNCMGIFYDPLVLTTALGLICESEVSWTSYSSDLPELLVASLGPHFRDHQVCLQPHVFTTSQ</sequence>
<accession>A0A813IM24</accession>
<name>A0A813IM24_POLGL</name>
<protein>
    <recommendedName>
        <fullName evidence="5">3CxxC-type domain-containing protein</fullName>
    </recommendedName>
</protein>
<gene>
    <name evidence="6" type="ORF">PGLA2088_LOCUS9343</name>
</gene>
<keyword evidence="3" id="KW-0862">Zinc</keyword>
<evidence type="ECO:0000256" key="1">
    <source>
        <dbReference type="ARBA" id="ARBA00022723"/>
    </source>
</evidence>
<organism evidence="6 7">
    <name type="scientific">Polarella glacialis</name>
    <name type="common">Dinoflagellate</name>
    <dbReference type="NCBI Taxonomy" id="89957"/>
    <lineage>
        <taxon>Eukaryota</taxon>
        <taxon>Sar</taxon>
        <taxon>Alveolata</taxon>
        <taxon>Dinophyceae</taxon>
        <taxon>Suessiales</taxon>
        <taxon>Suessiaceae</taxon>
        <taxon>Polarella</taxon>
    </lineage>
</organism>
<keyword evidence="1" id="KW-0479">Metal-binding</keyword>
<dbReference type="Proteomes" id="UP000626109">
    <property type="component" value="Unassembled WGS sequence"/>
</dbReference>
<dbReference type="SMART" id="SM01328">
    <property type="entry name" value="zf-3CxxC"/>
    <property type="match status" value="1"/>
</dbReference>
<dbReference type="EMBL" id="CAJNNW010010289">
    <property type="protein sequence ID" value="CAE8651930.1"/>
    <property type="molecule type" value="Genomic_DNA"/>
</dbReference>
<feature type="region of interest" description="Disordered" evidence="4">
    <location>
        <begin position="34"/>
        <end position="65"/>
    </location>
</feature>
<comment type="caution">
    <text evidence="6">The sequence shown here is derived from an EMBL/GenBank/DDBJ whole genome shotgun (WGS) entry which is preliminary data.</text>
</comment>
<feature type="compositionally biased region" description="Gly residues" evidence="4">
    <location>
        <begin position="43"/>
        <end position="55"/>
    </location>
</feature>
<dbReference type="GO" id="GO:0008270">
    <property type="term" value="F:zinc ion binding"/>
    <property type="evidence" value="ECO:0007669"/>
    <property type="project" value="UniProtKB-KW"/>
</dbReference>
<evidence type="ECO:0000256" key="4">
    <source>
        <dbReference type="SAM" id="MobiDB-lite"/>
    </source>
</evidence>
<reference evidence="6" key="1">
    <citation type="submission" date="2021-02" db="EMBL/GenBank/DDBJ databases">
        <authorList>
            <person name="Dougan E. K."/>
            <person name="Rhodes N."/>
            <person name="Thang M."/>
            <person name="Chan C."/>
        </authorList>
    </citation>
    <scope>NUCLEOTIDE SEQUENCE</scope>
</reference>
<proteinExistence type="predicted"/>
<evidence type="ECO:0000313" key="6">
    <source>
        <dbReference type="EMBL" id="CAE8651930.1"/>
    </source>
</evidence>
<feature type="non-terminal residue" evidence="6">
    <location>
        <position position="229"/>
    </location>
</feature>
<evidence type="ECO:0000256" key="2">
    <source>
        <dbReference type="ARBA" id="ARBA00022771"/>
    </source>
</evidence>